<dbReference type="Gene3D" id="2.40.160.60">
    <property type="entry name" value="Outer membrane protein transport protein (OMPP1/FadL/TodX)"/>
    <property type="match status" value="1"/>
</dbReference>
<proteinExistence type="inferred from homology"/>
<feature type="chain" id="PRO_5037288863" evidence="8">
    <location>
        <begin position="23"/>
        <end position="441"/>
    </location>
</feature>
<evidence type="ECO:0000256" key="6">
    <source>
        <dbReference type="ARBA" id="ARBA00023136"/>
    </source>
</evidence>
<dbReference type="PANTHER" id="PTHR35093">
    <property type="entry name" value="OUTER MEMBRANE PROTEIN NMB0088-RELATED"/>
    <property type="match status" value="1"/>
</dbReference>
<keyword evidence="7" id="KW-0998">Cell outer membrane</keyword>
<feature type="signal peptide" evidence="8">
    <location>
        <begin position="1"/>
        <end position="22"/>
    </location>
</feature>
<evidence type="ECO:0000313" key="10">
    <source>
        <dbReference type="Proteomes" id="UP000741360"/>
    </source>
</evidence>
<dbReference type="GO" id="GO:0015483">
    <property type="term" value="F:long-chain fatty acid transporting porin activity"/>
    <property type="evidence" value="ECO:0007669"/>
    <property type="project" value="TreeGrafter"/>
</dbReference>
<keyword evidence="3" id="KW-1134">Transmembrane beta strand</keyword>
<dbReference type="AlphaFoldDB" id="A0A932GMM0"/>
<accession>A0A932GMM0</accession>
<comment type="caution">
    <text evidence="9">The sequence shown here is derived from an EMBL/GenBank/DDBJ whole genome shotgun (WGS) entry which is preliminary data.</text>
</comment>
<evidence type="ECO:0000256" key="5">
    <source>
        <dbReference type="ARBA" id="ARBA00022729"/>
    </source>
</evidence>
<protein>
    <submittedName>
        <fullName evidence="9">Outer membrane protein transport protein</fullName>
    </submittedName>
</protein>
<evidence type="ECO:0000313" key="9">
    <source>
        <dbReference type="EMBL" id="MBI3013547.1"/>
    </source>
</evidence>
<keyword evidence="4" id="KW-0812">Transmembrane</keyword>
<evidence type="ECO:0000256" key="7">
    <source>
        <dbReference type="ARBA" id="ARBA00023237"/>
    </source>
</evidence>
<dbReference type="Proteomes" id="UP000741360">
    <property type="component" value="Unassembled WGS sequence"/>
</dbReference>
<evidence type="ECO:0000256" key="1">
    <source>
        <dbReference type="ARBA" id="ARBA00004571"/>
    </source>
</evidence>
<dbReference type="GO" id="GO:0009279">
    <property type="term" value="C:cell outer membrane"/>
    <property type="evidence" value="ECO:0007669"/>
    <property type="project" value="UniProtKB-SubCell"/>
</dbReference>
<name>A0A932GMM0_UNCTE</name>
<comment type="subcellular location">
    <subcellularLocation>
        <location evidence="1">Cell outer membrane</location>
        <topology evidence="1">Multi-pass membrane protein</topology>
    </subcellularLocation>
</comment>
<keyword evidence="6" id="KW-0472">Membrane</keyword>
<sequence length="441" mass="47806">MICASRVLFVLLVVLAPAVAFAAGFRLPEQDAKALGMSAAVVAQADTPSAIYYNPAGLTQLKGNWVAGGGTLILAQGAQFEGRTKVSNRLGLGTQGTKGEDQVFFTPDLFFVSSLGSERLRLGFGVYTPFGLGRRYEDQNRIFRDQLNNIELKTVNFNPTIAYKISDAVSVGAGLDLFRAQVIYDFTAFGTFSGTDLYTANARAEGDGLAYNVGVLITPHPKWKIGLNYRSISSIDLKGNVDIRTHSAAASAAFAAAFSQPSGASARDTAHSNLTLPDTFAIGVSFRPTERLTLEVDADWTGWSTYDEFPFNTSTSVSVGGAQIYGPTALTKDKDWRDTWTMRVGGQYKAGDRISLRAGYLYDRDPIPEENYTADLPDGDRQAGSIGIGYAGSRYTVDFAYAALFYRARTVKNYDRSGNVALDGTFKSMTHLFGLTLAYQF</sequence>
<organism evidence="9 10">
    <name type="scientific">Tectimicrobiota bacterium</name>
    <dbReference type="NCBI Taxonomy" id="2528274"/>
    <lineage>
        <taxon>Bacteria</taxon>
        <taxon>Pseudomonadati</taxon>
        <taxon>Nitrospinota/Tectimicrobiota group</taxon>
        <taxon>Candidatus Tectimicrobiota</taxon>
    </lineage>
</organism>
<dbReference type="PANTHER" id="PTHR35093:SF8">
    <property type="entry name" value="OUTER MEMBRANE PROTEIN NMB0088-RELATED"/>
    <property type="match status" value="1"/>
</dbReference>
<evidence type="ECO:0000256" key="4">
    <source>
        <dbReference type="ARBA" id="ARBA00022692"/>
    </source>
</evidence>
<dbReference type="InterPro" id="IPR005017">
    <property type="entry name" value="OMPP1/FadL/TodX"/>
</dbReference>
<reference evidence="9" key="1">
    <citation type="submission" date="2020-07" db="EMBL/GenBank/DDBJ databases">
        <title>Huge and variable diversity of episymbiotic CPR bacteria and DPANN archaea in groundwater ecosystems.</title>
        <authorList>
            <person name="He C.Y."/>
            <person name="Keren R."/>
            <person name="Whittaker M."/>
            <person name="Farag I.F."/>
            <person name="Doudna J."/>
            <person name="Cate J.H.D."/>
            <person name="Banfield J.F."/>
        </authorList>
    </citation>
    <scope>NUCLEOTIDE SEQUENCE</scope>
    <source>
        <strain evidence="9">NC_groundwater_717_Ag_S-0.2um_59_8</strain>
    </source>
</reference>
<evidence type="ECO:0000256" key="3">
    <source>
        <dbReference type="ARBA" id="ARBA00022452"/>
    </source>
</evidence>
<comment type="similarity">
    <text evidence="2">Belongs to the OmpP1/FadL family.</text>
</comment>
<keyword evidence="5 8" id="KW-0732">Signal</keyword>
<dbReference type="EMBL" id="JACPSX010000006">
    <property type="protein sequence ID" value="MBI3013547.1"/>
    <property type="molecule type" value="Genomic_DNA"/>
</dbReference>
<evidence type="ECO:0000256" key="8">
    <source>
        <dbReference type="SAM" id="SignalP"/>
    </source>
</evidence>
<evidence type="ECO:0000256" key="2">
    <source>
        <dbReference type="ARBA" id="ARBA00008163"/>
    </source>
</evidence>
<dbReference type="SUPFAM" id="SSF56935">
    <property type="entry name" value="Porins"/>
    <property type="match status" value="1"/>
</dbReference>
<gene>
    <name evidence="9" type="ORF">HYY65_00450</name>
</gene>
<dbReference type="Pfam" id="PF03349">
    <property type="entry name" value="Toluene_X"/>
    <property type="match status" value="1"/>
</dbReference>